<evidence type="ECO:0000313" key="1">
    <source>
        <dbReference type="EMBL" id="CZT03840.1"/>
    </source>
</evidence>
<protein>
    <submittedName>
        <fullName evidence="1">Uncharacterized protein</fullName>
    </submittedName>
</protein>
<reference evidence="2" key="1">
    <citation type="submission" date="2016-03" db="EMBL/GenBank/DDBJ databases">
        <authorList>
            <person name="Guldener U."/>
        </authorList>
    </citation>
    <scope>NUCLEOTIDE SEQUENCE [LARGE SCALE GENOMIC DNA]</scope>
    <source>
        <strain evidence="2">04CH-RAC-A.6.1</strain>
    </source>
</reference>
<accession>A0A1E1L023</accession>
<evidence type="ECO:0000313" key="2">
    <source>
        <dbReference type="Proteomes" id="UP000178912"/>
    </source>
</evidence>
<dbReference type="AlphaFoldDB" id="A0A1E1L023"/>
<dbReference type="EMBL" id="FJUX01000065">
    <property type="protein sequence ID" value="CZT03840.1"/>
    <property type="molecule type" value="Genomic_DNA"/>
</dbReference>
<name>A0A1E1L023_9HELO</name>
<keyword evidence="2" id="KW-1185">Reference proteome</keyword>
<gene>
    <name evidence="1" type="ORF">RAG0_10463</name>
</gene>
<organism evidence="1 2">
    <name type="scientific">Rhynchosporium agropyri</name>
    <dbReference type="NCBI Taxonomy" id="914238"/>
    <lineage>
        <taxon>Eukaryota</taxon>
        <taxon>Fungi</taxon>
        <taxon>Dikarya</taxon>
        <taxon>Ascomycota</taxon>
        <taxon>Pezizomycotina</taxon>
        <taxon>Leotiomycetes</taxon>
        <taxon>Helotiales</taxon>
        <taxon>Ploettnerulaceae</taxon>
        <taxon>Rhynchosporium</taxon>
    </lineage>
</organism>
<proteinExistence type="predicted"/>
<sequence length="60" mass="6914">MNAFGNKMTMFYKARILGSPACEIYDQDMLILSQSLTKLANRIRFTRGLSKFCMRCIPAF</sequence>
<dbReference type="Proteomes" id="UP000178912">
    <property type="component" value="Unassembled WGS sequence"/>
</dbReference>